<dbReference type="InterPro" id="IPR015797">
    <property type="entry name" value="NUDIX_hydrolase-like_dom_sf"/>
</dbReference>
<dbReference type="PANTHER" id="PTHR43046">
    <property type="entry name" value="GDP-MANNOSE MANNOSYL HYDROLASE"/>
    <property type="match status" value="1"/>
</dbReference>
<evidence type="ECO:0000256" key="2">
    <source>
        <dbReference type="ARBA" id="ARBA00022801"/>
    </source>
</evidence>
<organism evidence="5 6">
    <name type="scientific">Candidatus Staskawiczbacteria bacterium RIFCSPHIGHO2_01_FULL_41_41</name>
    <dbReference type="NCBI Taxonomy" id="1802203"/>
    <lineage>
        <taxon>Bacteria</taxon>
        <taxon>Candidatus Staskawicziibacteriota</taxon>
    </lineage>
</organism>
<keyword evidence="2" id="KW-0378">Hydrolase</keyword>
<evidence type="ECO:0000256" key="1">
    <source>
        <dbReference type="ARBA" id="ARBA00001946"/>
    </source>
</evidence>
<protein>
    <recommendedName>
        <fullName evidence="4">Nudix hydrolase domain-containing protein</fullName>
    </recommendedName>
</protein>
<dbReference type="Pfam" id="PF00293">
    <property type="entry name" value="NUDIX"/>
    <property type="match status" value="1"/>
</dbReference>
<dbReference type="PANTHER" id="PTHR43046:SF12">
    <property type="entry name" value="GDP-MANNOSE MANNOSYL HYDROLASE"/>
    <property type="match status" value="1"/>
</dbReference>
<accession>A0A1G2HWS6</accession>
<gene>
    <name evidence="5" type="ORF">A2822_00545</name>
</gene>
<comment type="caution">
    <text evidence="5">The sequence shown here is derived from an EMBL/GenBank/DDBJ whole genome shotgun (WGS) entry which is preliminary data.</text>
</comment>
<comment type="cofactor">
    <cofactor evidence="1">
        <name>Mg(2+)</name>
        <dbReference type="ChEBI" id="CHEBI:18420"/>
    </cofactor>
</comment>
<dbReference type="SUPFAM" id="SSF55811">
    <property type="entry name" value="Nudix"/>
    <property type="match status" value="1"/>
</dbReference>
<dbReference type="Proteomes" id="UP000178774">
    <property type="component" value="Unassembled WGS sequence"/>
</dbReference>
<name>A0A1G2HWS6_9BACT</name>
<dbReference type="PROSITE" id="PS51462">
    <property type="entry name" value="NUDIX"/>
    <property type="match status" value="1"/>
</dbReference>
<dbReference type="Gene3D" id="3.90.79.10">
    <property type="entry name" value="Nucleoside Triphosphate Pyrophosphohydrolase"/>
    <property type="match status" value="1"/>
</dbReference>
<keyword evidence="3" id="KW-0460">Magnesium</keyword>
<evidence type="ECO:0000256" key="3">
    <source>
        <dbReference type="ARBA" id="ARBA00022842"/>
    </source>
</evidence>
<evidence type="ECO:0000259" key="4">
    <source>
        <dbReference type="PROSITE" id="PS51462"/>
    </source>
</evidence>
<dbReference type="EMBL" id="MHOP01000002">
    <property type="protein sequence ID" value="OGZ66671.1"/>
    <property type="molecule type" value="Genomic_DNA"/>
</dbReference>
<evidence type="ECO:0000313" key="5">
    <source>
        <dbReference type="EMBL" id="OGZ66671.1"/>
    </source>
</evidence>
<reference evidence="5 6" key="1">
    <citation type="journal article" date="2016" name="Nat. Commun.">
        <title>Thousands of microbial genomes shed light on interconnected biogeochemical processes in an aquifer system.</title>
        <authorList>
            <person name="Anantharaman K."/>
            <person name="Brown C.T."/>
            <person name="Hug L.A."/>
            <person name="Sharon I."/>
            <person name="Castelle C.J."/>
            <person name="Probst A.J."/>
            <person name="Thomas B.C."/>
            <person name="Singh A."/>
            <person name="Wilkins M.J."/>
            <person name="Karaoz U."/>
            <person name="Brodie E.L."/>
            <person name="Williams K.H."/>
            <person name="Hubbard S.S."/>
            <person name="Banfield J.F."/>
        </authorList>
    </citation>
    <scope>NUCLEOTIDE SEQUENCE [LARGE SCALE GENOMIC DNA]</scope>
</reference>
<sequence>MTFRTLARVVVYDINSQRILLIRNKNTDFWYVPGGGWEYEKENILECGVREVKEETGLDVVTDKFMYLREYHESPEKIFFETFWLAHPKNTVDLNKDHVDMDLNGKVEEAKWFTQQELLRLTIFPEFLKNKFWSDVEKIGSDEDRFIGF</sequence>
<feature type="domain" description="Nudix hydrolase" evidence="4">
    <location>
        <begin position="2"/>
        <end position="135"/>
    </location>
</feature>
<dbReference type="GO" id="GO:0016787">
    <property type="term" value="F:hydrolase activity"/>
    <property type="evidence" value="ECO:0007669"/>
    <property type="project" value="UniProtKB-KW"/>
</dbReference>
<proteinExistence type="predicted"/>
<dbReference type="InterPro" id="IPR000086">
    <property type="entry name" value="NUDIX_hydrolase_dom"/>
</dbReference>
<evidence type="ECO:0000313" key="6">
    <source>
        <dbReference type="Proteomes" id="UP000178774"/>
    </source>
</evidence>
<dbReference type="AlphaFoldDB" id="A0A1G2HWS6"/>